<dbReference type="AlphaFoldDB" id="A0A1R3KLB5"/>
<accession>A0A1R3KLB5</accession>
<evidence type="ECO:0000313" key="2">
    <source>
        <dbReference type="Proteomes" id="UP000187203"/>
    </source>
</evidence>
<protein>
    <submittedName>
        <fullName evidence="1">Ubiquitin-like-specific protease ESD4-like protein</fullName>
    </submittedName>
</protein>
<reference evidence="2" key="1">
    <citation type="submission" date="2013-09" db="EMBL/GenBank/DDBJ databases">
        <title>Corchorus olitorius genome sequencing.</title>
        <authorList>
            <person name="Alam M."/>
            <person name="Haque M.S."/>
            <person name="Islam M.S."/>
            <person name="Emdad E.M."/>
            <person name="Islam M.M."/>
            <person name="Ahmed B."/>
            <person name="Halim A."/>
            <person name="Hossen Q.M.M."/>
            <person name="Hossain M.Z."/>
            <person name="Ahmed R."/>
            <person name="Khan M.M."/>
            <person name="Islam R."/>
            <person name="Rashid M.M."/>
            <person name="Khan S.A."/>
            <person name="Rahman M.S."/>
            <person name="Alam M."/>
            <person name="Yahiya A.S."/>
            <person name="Khan M.S."/>
            <person name="Azam M.S."/>
            <person name="Haque T."/>
            <person name="Lashkar M.Z.H."/>
            <person name="Akhand A.I."/>
            <person name="Morshed G."/>
            <person name="Roy S."/>
            <person name="Uddin K.S."/>
            <person name="Rabeya T."/>
            <person name="Hossain A.S."/>
            <person name="Chowdhury A."/>
            <person name="Snigdha A.R."/>
            <person name="Mortoza M.S."/>
            <person name="Matin S.A."/>
            <person name="Hoque S.M.E."/>
            <person name="Islam M.K."/>
            <person name="Roy D.K."/>
            <person name="Haider R."/>
            <person name="Moosa M.M."/>
            <person name="Elias S.M."/>
            <person name="Hasan A.M."/>
            <person name="Jahan S."/>
            <person name="Shafiuddin M."/>
            <person name="Mahmood N."/>
            <person name="Shommy N.S."/>
        </authorList>
    </citation>
    <scope>NUCLEOTIDE SEQUENCE [LARGE SCALE GENOMIC DNA]</scope>
    <source>
        <strain evidence="2">cv. O-4</strain>
    </source>
</reference>
<keyword evidence="2" id="KW-1185">Reference proteome</keyword>
<proteinExistence type="predicted"/>
<dbReference type="Proteomes" id="UP000187203">
    <property type="component" value="Unassembled WGS sequence"/>
</dbReference>
<keyword evidence="1" id="KW-0378">Hydrolase</keyword>
<dbReference type="GO" id="GO:0006508">
    <property type="term" value="P:proteolysis"/>
    <property type="evidence" value="ECO:0007669"/>
    <property type="project" value="UniProtKB-KW"/>
</dbReference>
<sequence length="87" mass="10069">MFWRVSCGFFDAKWELFLVQEWEPVFLAEETRAYILVFKWKRGEFCIRVVEELDQLQALWGDDLATGCSAISVLHGYANAVCNAAKM</sequence>
<keyword evidence="1" id="KW-0645">Protease</keyword>
<dbReference type="EMBL" id="AWUE01013015">
    <property type="protein sequence ID" value="OMP07876.1"/>
    <property type="molecule type" value="Genomic_DNA"/>
</dbReference>
<name>A0A1R3KLB5_9ROSI</name>
<comment type="caution">
    <text evidence="1">The sequence shown here is derived from an EMBL/GenBank/DDBJ whole genome shotgun (WGS) entry which is preliminary data.</text>
</comment>
<gene>
    <name evidence="1" type="ORF">COLO4_06970</name>
</gene>
<dbReference type="GO" id="GO:0008233">
    <property type="term" value="F:peptidase activity"/>
    <property type="evidence" value="ECO:0007669"/>
    <property type="project" value="UniProtKB-KW"/>
</dbReference>
<evidence type="ECO:0000313" key="1">
    <source>
        <dbReference type="EMBL" id="OMP07876.1"/>
    </source>
</evidence>
<organism evidence="1 2">
    <name type="scientific">Corchorus olitorius</name>
    <dbReference type="NCBI Taxonomy" id="93759"/>
    <lineage>
        <taxon>Eukaryota</taxon>
        <taxon>Viridiplantae</taxon>
        <taxon>Streptophyta</taxon>
        <taxon>Embryophyta</taxon>
        <taxon>Tracheophyta</taxon>
        <taxon>Spermatophyta</taxon>
        <taxon>Magnoliopsida</taxon>
        <taxon>eudicotyledons</taxon>
        <taxon>Gunneridae</taxon>
        <taxon>Pentapetalae</taxon>
        <taxon>rosids</taxon>
        <taxon>malvids</taxon>
        <taxon>Malvales</taxon>
        <taxon>Malvaceae</taxon>
        <taxon>Grewioideae</taxon>
        <taxon>Apeibeae</taxon>
        <taxon>Corchorus</taxon>
    </lineage>
</organism>